<dbReference type="OrthoDB" id="2552042at2759"/>
<evidence type="ECO:0000313" key="4">
    <source>
        <dbReference type="Proteomes" id="UP000724874"/>
    </source>
</evidence>
<gene>
    <name evidence="3" type="ORF">CPB84DRAFT_1670305</name>
</gene>
<evidence type="ECO:0000256" key="1">
    <source>
        <dbReference type="SAM" id="MobiDB-lite"/>
    </source>
</evidence>
<comment type="caution">
    <text evidence="3">The sequence shown here is derived from an EMBL/GenBank/DDBJ whole genome shotgun (WGS) entry which is preliminary data.</text>
</comment>
<feature type="region of interest" description="Disordered" evidence="1">
    <location>
        <begin position="243"/>
        <end position="308"/>
    </location>
</feature>
<feature type="region of interest" description="Disordered" evidence="1">
    <location>
        <begin position="190"/>
        <end position="218"/>
    </location>
</feature>
<evidence type="ECO:0000256" key="2">
    <source>
        <dbReference type="SAM" id="Phobius"/>
    </source>
</evidence>
<dbReference type="Proteomes" id="UP000724874">
    <property type="component" value="Unassembled WGS sequence"/>
</dbReference>
<feature type="transmembrane region" description="Helical" evidence="2">
    <location>
        <begin position="144"/>
        <end position="165"/>
    </location>
</feature>
<feature type="transmembrane region" description="Helical" evidence="2">
    <location>
        <begin position="53"/>
        <end position="73"/>
    </location>
</feature>
<feature type="compositionally biased region" description="Polar residues" evidence="1">
    <location>
        <begin position="278"/>
        <end position="293"/>
    </location>
</feature>
<dbReference type="AlphaFoldDB" id="A0A9P5P315"/>
<accession>A0A9P5P315</accession>
<sequence length="308" mass="33473">MKPREYCCCAIPMVNAGIYATLIEQTALGILVGTLSVGTPFIVGASTPSFAKWILAILAYVGAAVQILGFIGVSREKPTTYRRYVTFHGLISSAAFAVAAAWIIVSASRHSNAEAKCLATFFGAANSSTGQADTLCNIFPWVDVGIMGGLWVVLAVLHAYLFFVLSSYGTSQRVDHDQYDKVYDPTQPLTAENIPLGATSDPWDSRPSGEYAPNGVQDRNYKHVRQQSTMSTSEVLGQAYQEPRDGFSSSNYEYSANPPNSVDKGNVAYPSYARTHQAMPTPTDNYYSIPNDSQVERPGQVQPHPGQY</sequence>
<dbReference type="EMBL" id="JADNYJ010000002">
    <property type="protein sequence ID" value="KAF8912740.1"/>
    <property type="molecule type" value="Genomic_DNA"/>
</dbReference>
<keyword evidence="2" id="KW-0472">Membrane</keyword>
<reference evidence="3" key="1">
    <citation type="submission" date="2020-11" db="EMBL/GenBank/DDBJ databases">
        <authorList>
            <consortium name="DOE Joint Genome Institute"/>
            <person name="Ahrendt S."/>
            <person name="Riley R."/>
            <person name="Andreopoulos W."/>
            <person name="LaButti K."/>
            <person name="Pangilinan J."/>
            <person name="Ruiz-duenas F.J."/>
            <person name="Barrasa J.M."/>
            <person name="Sanchez-Garcia M."/>
            <person name="Camarero S."/>
            <person name="Miyauchi S."/>
            <person name="Serrano A."/>
            <person name="Linde D."/>
            <person name="Babiker R."/>
            <person name="Drula E."/>
            <person name="Ayuso-Fernandez I."/>
            <person name="Pacheco R."/>
            <person name="Padilla G."/>
            <person name="Ferreira P."/>
            <person name="Barriuso J."/>
            <person name="Kellner H."/>
            <person name="Castanera R."/>
            <person name="Alfaro M."/>
            <person name="Ramirez L."/>
            <person name="Pisabarro A.G."/>
            <person name="Kuo A."/>
            <person name="Tritt A."/>
            <person name="Lipzen A."/>
            <person name="He G."/>
            <person name="Yan M."/>
            <person name="Ng V."/>
            <person name="Cullen D."/>
            <person name="Martin F."/>
            <person name="Rosso M.-N."/>
            <person name="Henrissat B."/>
            <person name="Hibbett D."/>
            <person name="Martinez A.T."/>
            <person name="Grigoriev I.V."/>
        </authorList>
    </citation>
    <scope>NUCLEOTIDE SEQUENCE</scope>
    <source>
        <strain evidence="3">AH 44721</strain>
    </source>
</reference>
<proteinExistence type="predicted"/>
<organism evidence="3 4">
    <name type="scientific">Gymnopilus junonius</name>
    <name type="common">Spectacular rustgill mushroom</name>
    <name type="synonym">Gymnopilus spectabilis subsp. junonius</name>
    <dbReference type="NCBI Taxonomy" id="109634"/>
    <lineage>
        <taxon>Eukaryota</taxon>
        <taxon>Fungi</taxon>
        <taxon>Dikarya</taxon>
        <taxon>Basidiomycota</taxon>
        <taxon>Agaricomycotina</taxon>
        <taxon>Agaricomycetes</taxon>
        <taxon>Agaricomycetidae</taxon>
        <taxon>Agaricales</taxon>
        <taxon>Agaricineae</taxon>
        <taxon>Hymenogastraceae</taxon>
        <taxon>Gymnopilus</taxon>
    </lineage>
</organism>
<evidence type="ECO:0000313" key="3">
    <source>
        <dbReference type="EMBL" id="KAF8912740.1"/>
    </source>
</evidence>
<feature type="compositionally biased region" description="Polar residues" evidence="1">
    <location>
        <begin position="247"/>
        <end position="260"/>
    </location>
</feature>
<keyword evidence="4" id="KW-1185">Reference proteome</keyword>
<keyword evidence="2" id="KW-0812">Transmembrane</keyword>
<evidence type="ECO:0008006" key="5">
    <source>
        <dbReference type="Google" id="ProtNLM"/>
    </source>
</evidence>
<protein>
    <recommendedName>
        <fullName evidence="5">Transmembrane protein</fullName>
    </recommendedName>
</protein>
<feature type="transmembrane region" description="Helical" evidence="2">
    <location>
        <begin position="85"/>
        <end position="105"/>
    </location>
</feature>
<name>A0A9P5P315_GYMJU</name>
<keyword evidence="2" id="KW-1133">Transmembrane helix</keyword>